<evidence type="ECO:0000313" key="4">
    <source>
        <dbReference type="EMBL" id="CAE7209591.1"/>
    </source>
</evidence>
<dbReference type="InterPro" id="IPR029063">
    <property type="entry name" value="SAM-dependent_MTases_sf"/>
</dbReference>
<feature type="non-terminal residue" evidence="4">
    <location>
        <position position="1"/>
    </location>
</feature>
<dbReference type="AlphaFoldDB" id="A0A812JI76"/>
<dbReference type="OrthoDB" id="641149at2759"/>
<dbReference type="EMBL" id="CAJNIZ010002345">
    <property type="protein sequence ID" value="CAE7209591.1"/>
    <property type="molecule type" value="Genomic_DNA"/>
</dbReference>
<evidence type="ECO:0000256" key="3">
    <source>
        <dbReference type="SAM" id="MobiDB-lite"/>
    </source>
</evidence>
<proteinExistence type="predicted"/>
<sequence length="841" mass="94684">FGAEKAVNKYCDWWTTLVRRNSTKLPQIKTLWESFAWDIAMRVRQTETFSTITDELMADLSTSPKKKQRNTNNQNRYQDRYKGNKANGKGRGYKGKGKGYKGWNQQYTSPSWPAQWQTPPVTGSGGQKRIQRLALFYDTSVVHLSFFDGIGAASLAFLNLGIQPVLTMSWEIDTECIAILDEHFAPIGDVTTFNIESLVKTLMDNVDHDKPIMIIATGGPPRPDFSAIKNQPAGTQGATGHLFQHTVNILSAIKEALRPVPVHILLENMVPHEDVKSDIVKLSNQLHIEPIIVDAADGGTTHCRRLWWLSVDWGHVQQMLTHHAPWSCQWMENEQGWPRLHDPIAAILQPEITTATHSAPTVIQNQGLFDCLTTPAPDASGRPPPARTNEFAPWQYQTKYLVTSCQGTAGLAPATMREQMMGFSGSHTTNMTNDPTEYHRNKALGNTWHAVEEIQQLVEDMEDLPDTWRSQLPPHVHHAYTTAGCTTQRELTNGFQLMGDLQPGTNWYVRTDQKYLHPRSPQDFIDHNHQYMQQKLLKPRVDDPYAFMLEEIVQEVRAGRMNGPFRQPPSWPTSTITPSGYDMDLPLPHPTPKIAMAFSIKQTGSDGKDEIRRGEDWRRSGHNSTCTMHDQPFHHAPDHFASLVIQTHQLHPKEDMHVWGHDHDGAYRQLPWTICPLARAPHCGATTSCYFGSCASVWGYNRFGDAMVSVSRILLLCPTMQYVDDYGSTEITRHSASRHTRYRVSTLASNSNMSSSHLALSVLTGCARTSSVAYKTTTLTQTWQEGWQVSATSSPAGCLAKSVVPHSRPFTPEHITITLRWTNPPRLLCMLSWTSFRVASP</sequence>
<comment type="caution">
    <text evidence="4">The sequence shown here is derived from an EMBL/GenBank/DDBJ whole genome shotgun (WGS) entry which is preliminary data.</text>
</comment>
<accession>A0A812JI76</accession>
<keyword evidence="1" id="KW-0489">Methyltransferase</keyword>
<reference evidence="4" key="1">
    <citation type="submission" date="2021-02" db="EMBL/GenBank/DDBJ databases">
        <authorList>
            <person name="Dougan E. K."/>
            <person name="Rhodes N."/>
            <person name="Thang M."/>
            <person name="Chan C."/>
        </authorList>
    </citation>
    <scope>NUCLEOTIDE SEQUENCE</scope>
</reference>
<keyword evidence="2" id="KW-0808">Transferase</keyword>
<dbReference type="Proteomes" id="UP000649617">
    <property type="component" value="Unassembled WGS sequence"/>
</dbReference>
<dbReference type="GO" id="GO:0008168">
    <property type="term" value="F:methyltransferase activity"/>
    <property type="evidence" value="ECO:0007669"/>
    <property type="project" value="UniProtKB-KW"/>
</dbReference>
<dbReference type="SUPFAM" id="SSF53335">
    <property type="entry name" value="S-adenosyl-L-methionine-dependent methyltransferases"/>
    <property type="match status" value="1"/>
</dbReference>
<evidence type="ECO:0000256" key="1">
    <source>
        <dbReference type="ARBA" id="ARBA00022603"/>
    </source>
</evidence>
<evidence type="ECO:0000313" key="5">
    <source>
        <dbReference type="Proteomes" id="UP000649617"/>
    </source>
</evidence>
<dbReference type="InterPro" id="IPR001525">
    <property type="entry name" value="C5_MeTfrase"/>
</dbReference>
<dbReference type="Pfam" id="PF00145">
    <property type="entry name" value="DNA_methylase"/>
    <property type="match status" value="1"/>
</dbReference>
<dbReference type="GO" id="GO:0032259">
    <property type="term" value="P:methylation"/>
    <property type="evidence" value="ECO:0007669"/>
    <property type="project" value="UniProtKB-KW"/>
</dbReference>
<evidence type="ECO:0000256" key="2">
    <source>
        <dbReference type="ARBA" id="ARBA00022679"/>
    </source>
</evidence>
<keyword evidence="5" id="KW-1185">Reference proteome</keyword>
<gene>
    <name evidence="4" type="ORF">SPIL2461_LOCUS2216</name>
</gene>
<dbReference type="Gene3D" id="3.40.50.150">
    <property type="entry name" value="Vaccinia Virus protein VP39"/>
    <property type="match status" value="1"/>
</dbReference>
<feature type="region of interest" description="Disordered" evidence="3">
    <location>
        <begin position="60"/>
        <end position="95"/>
    </location>
</feature>
<organism evidence="4 5">
    <name type="scientific">Symbiodinium pilosum</name>
    <name type="common">Dinoflagellate</name>
    <dbReference type="NCBI Taxonomy" id="2952"/>
    <lineage>
        <taxon>Eukaryota</taxon>
        <taxon>Sar</taxon>
        <taxon>Alveolata</taxon>
        <taxon>Dinophyceae</taxon>
        <taxon>Suessiales</taxon>
        <taxon>Symbiodiniaceae</taxon>
        <taxon>Symbiodinium</taxon>
    </lineage>
</organism>
<protein>
    <submittedName>
        <fullName evidence="4">Uncharacterized protein</fullName>
    </submittedName>
</protein>
<name>A0A812JI76_SYMPI</name>